<name>A0A0E9QSZ2_ANGAN</name>
<dbReference type="EMBL" id="GBXM01088491">
    <property type="protein sequence ID" value="JAH20086.1"/>
    <property type="molecule type" value="Transcribed_RNA"/>
</dbReference>
<reference evidence="1" key="1">
    <citation type="submission" date="2014-11" db="EMBL/GenBank/DDBJ databases">
        <authorList>
            <person name="Amaro Gonzalez C."/>
        </authorList>
    </citation>
    <scope>NUCLEOTIDE SEQUENCE</scope>
</reference>
<reference evidence="1" key="2">
    <citation type="journal article" date="2015" name="Fish Shellfish Immunol.">
        <title>Early steps in the European eel (Anguilla anguilla)-Vibrio vulnificus interaction in the gills: Role of the RtxA13 toxin.</title>
        <authorList>
            <person name="Callol A."/>
            <person name="Pajuelo D."/>
            <person name="Ebbesson L."/>
            <person name="Teles M."/>
            <person name="MacKenzie S."/>
            <person name="Amaro C."/>
        </authorList>
    </citation>
    <scope>NUCLEOTIDE SEQUENCE</scope>
</reference>
<accession>A0A0E9QSZ2</accession>
<organism evidence="1">
    <name type="scientific">Anguilla anguilla</name>
    <name type="common">European freshwater eel</name>
    <name type="synonym">Muraena anguilla</name>
    <dbReference type="NCBI Taxonomy" id="7936"/>
    <lineage>
        <taxon>Eukaryota</taxon>
        <taxon>Metazoa</taxon>
        <taxon>Chordata</taxon>
        <taxon>Craniata</taxon>
        <taxon>Vertebrata</taxon>
        <taxon>Euteleostomi</taxon>
        <taxon>Actinopterygii</taxon>
        <taxon>Neopterygii</taxon>
        <taxon>Teleostei</taxon>
        <taxon>Anguilliformes</taxon>
        <taxon>Anguillidae</taxon>
        <taxon>Anguilla</taxon>
    </lineage>
</organism>
<sequence>MRSVSTKTMLHPKA</sequence>
<protein>
    <submittedName>
        <fullName evidence="1">Uncharacterized protein</fullName>
    </submittedName>
</protein>
<evidence type="ECO:0000313" key="1">
    <source>
        <dbReference type="EMBL" id="JAH20086.1"/>
    </source>
</evidence>
<proteinExistence type="predicted"/>